<dbReference type="HOGENOM" id="CLU_024179_0_0_11"/>
<evidence type="ECO:0000259" key="8">
    <source>
        <dbReference type="PROSITE" id="PS51635"/>
    </source>
</evidence>
<dbReference type="InterPro" id="IPR052542">
    <property type="entry name" value="Cholesterol_Oxidase"/>
</dbReference>
<feature type="active site" description="Proton acceptor" evidence="7">
    <location>
        <position position="174"/>
    </location>
</feature>
<dbReference type="Gene3D" id="3.40.1090.10">
    <property type="entry name" value="Cytosolic phospholipase A2 catalytic domain"/>
    <property type="match status" value="1"/>
</dbReference>
<sequence>MTTGPGTTPHGGSPRRSLLLAGGGLKVAYQAGVLQVLLDEAELTFDHSDGASGGVFNLAMYCQGMSGREIADNWRTLSPLKGVSPNWRELPKGPYARSLFTLDGYRRHVFPDWGLDWERIRATDREATFNLYNFSANELEPVTADRMDEDRLCAGVALPMWFPPVVIDGQTYIDPVYLTDANVEEAIRRGCDELWIIWTVSRRHRWRNGFVANYFHIIETTANGRLQEWLRRIEASNAAIRDGEEGEFGRPIEVRLLDGEVPLNYLINFSRDRFAQAVELGVQHARRWCTDHGIPCKPGEPPDRPDDPTRLRFTERMVGRVVFGEDDPRKAASSAGGAAADITLHVTVDIRGMDRFLADPEHEAELRGEILCQELGGRLPVERGTFQLFVEHSDPEHLRMRYRLFFTDRAGHRLTLSGYKEVSEDSRRGIWKDTSVLYTHILRGHVAAGEESGAESVASGTVHIRPTDFLKQLTTFRVEAPTLPGRVTALGRFGQFFLGKLWDVYAQNVLPWSPL</sequence>
<dbReference type="EMBL" id="CP010407">
    <property type="protein sequence ID" value="AJF69103.1"/>
    <property type="molecule type" value="Genomic_DNA"/>
</dbReference>
<dbReference type="InterPro" id="IPR002641">
    <property type="entry name" value="PNPLA_dom"/>
</dbReference>
<dbReference type="PANTHER" id="PTHR47470">
    <property type="entry name" value="CHOLESTEROL OXIDASE"/>
    <property type="match status" value="1"/>
</dbReference>
<dbReference type="STRING" id="362257.SVTN_37220"/>
<dbReference type="InterPro" id="IPR016035">
    <property type="entry name" value="Acyl_Trfase/lysoPLipase"/>
</dbReference>
<dbReference type="AlphaFoldDB" id="A0A0B5IHE8"/>
<protein>
    <recommendedName>
        <fullName evidence="8">PNPLA domain-containing protein</fullName>
    </recommendedName>
</protein>
<dbReference type="PANTHER" id="PTHR47470:SF1">
    <property type="entry name" value="FAD-DEPENDENT OXIDOREDUCTASE 2 FAD BINDING DOMAIN-CONTAINING PROTEIN"/>
    <property type="match status" value="1"/>
</dbReference>
<evidence type="ECO:0000256" key="5">
    <source>
        <dbReference type="ARBA" id="ARBA00023002"/>
    </source>
</evidence>
<dbReference type="RefSeq" id="WP_041133024.1">
    <property type="nucleotide sequence ID" value="NZ_CP010407.1"/>
</dbReference>
<feature type="domain" description="PNPLA" evidence="8">
    <location>
        <begin position="18"/>
        <end position="187"/>
    </location>
</feature>
<keyword evidence="4" id="KW-0274">FAD</keyword>
<comment type="cofactor">
    <cofactor evidence="1">
        <name>FAD</name>
        <dbReference type="ChEBI" id="CHEBI:57692"/>
    </cofactor>
</comment>
<keyword evidence="3" id="KW-0285">Flavoprotein</keyword>
<dbReference type="KEGG" id="svt:SVTN_37220"/>
<comment type="similarity">
    <text evidence="2">Belongs to the GMC oxidoreductase family.</text>
</comment>
<evidence type="ECO:0000256" key="4">
    <source>
        <dbReference type="ARBA" id="ARBA00022827"/>
    </source>
</evidence>
<gene>
    <name evidence="9" type="ORF">SVTN_37220</name>
</gene>
<dbReference type="SUPFAM" id="SSF52151">
    <property type="entry name" value="FabD/lysophospholipase-like"/>
    <property type="match status" value="1"/>
</dbReference>
<keyword evidence="5" id="KW-0560">Oxidoreductase</keyword>
<keyword evidence="7" id="KW-0378">Hydrolase</keyword>
<organism evidence="9 10">
    <name type="scientific">Streptomyces vietnamensis</name>
    <dbReference type="NCBI Taxonomy" id="362257"/>
    <lineage>
        <taxon>Bacteria</taxon>
        <taxon>Bacillati</taxon>
        <taxon>Actinomycetota</taxon>
        <taxon>Actinomycetes</taxon>
        <taxon>Kitasatosporales</taxon>
        <taxon>Streptomycetaceae</taxon>
        <taxon>Streptomyces</taxon>
    </lineage>
</organism>
<comment type="caution">
    <text evidence="7">Lacks conserved residue(s) required for the propagation of feature annotation.</text>
</comment>
<dbReference type="Pfam" id="PF01734">
    <property type="entry name" value="Patatin"/>
    <property type="match status" value="1"/>
</dbReference>
<evidence type="ECO:0000256" key="2">
    <source>
        <dbReference type="ARBA" id="ARBA00010790"/>
    </source>
</evidence>
<dbReference type="Proteomes" id="UP000031774">
    <property type="component" value="Chromosome"/>
</dbReference>
<evidence type="ECO:0000256" key="6">
    <source>
        <dbReference type="ARBA" id="ARBA00023098"/>
    </source>
</evidence>
<dbReference type="GO" id="GO:0016491">
    <property type="term" value="F:oxidoreductase activity"/>
    <property type="evidence" value="ECO:0007669"/>
    <property type="project" value="UniProtKB-KW"/>
</dbReference>
<evidence type="ECO:0000313" key="10">
    <source>
        <dbReference type="Proteomes" id="UP000031774"/>
    </source>
</evidence>
<keyword evidence="6 7" id="KW-0443">Lipid metabolism</keyword>
<evidence type="ECO:0000256" key="7">
    <source>
        <dbReference type="PROSITE-ProRule" id="PRU01161"/>
    </source>
</evidence>
<feature type="short sequence motif" description="GXSXG" evidence="7">
    <location>
        <begin position="50"/>
        <end position="54"/>
    </location>
</feature>
<evidence type="ECO:0000256" key="3">
    <source>
        <dbReference type="ARBA" id="ARBA00022630"/>
    </source>
</evidence>
<reference evidence="9 10" key="1">
    <citation type="submission" date="2014-12" db="EMBL/GenBank/DDBJ databases">
        <title>Complete genome sequence of Streptomyces vietnamensis strain GIMV4.0001, a genetic manipulable producer of the benzoisochromanequinone antibiotic granaticin.</title>
        <authorList>
            <person name="Deng M.R."/>
            <person name="Guo J."/>
            <person name="Ma L.Y."/>
            <person name="Feng G.D."/>
            <person name="Mo C.Y."/>
            <person name="Zhu H.H."/>
        </authorList>
    </citation>
    <scope>NUCLEOTIDE SEQUENCE [LARGE SCALE GENOMIC DNA]</scope>
    <source>
        <strain evidence="10">GIMV4.0001</strain>
    </source>
</reference>
<name>A0A0B5IHE8_9ACTN</name>
<dbReference type="GO" id="GO:0016042">
    <property type="term" value="P:lipid catabolic process"/>
    <property type="evidence" value="ECO:0007669"/>
    <property type="project" value="UniProtKB-UniRule"/>
</dbReference>
<accession>A0A0B5IHE8</accession>
<keyword evidence="10" id="KW-1185">Reference proteome</keyword>
<dbReference type="GO" id="GO:0016787">
    <property type="term" value="F:hydrolase activity"/>
    <property type="evidence" value="ECO:0007669"/>
    <property type="project" value="UniProtKB-UniRule"/>
</dbReference>
<keyword evidence="7" id="KW-0442">Lipid degradation</keyword>
<proteinExistence type="inferred from homology"/>
<evidence type="ECO:0000313" key="9">
    <source>
        <dbReference type="EMBL" id="AJF69103.1"/>
    </source>
</evidence>
<feature type="active site" description="Nucleophile" evidence="7">
    <location>
        <position position="52"/>
    </location>
</feature>
<dbReference type="PROSITE" id="PS51635">
    <property type="entry name" value="PNPLA"/>
    <property type="match status" value="1"/>
</dbReference>
<evidence type="ECO:0000256" key="1">
    <source>
        <dbReference type="ARBA" id="ARBA00001974"/>
    </source>
</evidence>